<dbReference type="InterPro" id="IPR014710">
    <property type="entry name" value="RmlC-like_jellyroll"/>
</dbReference>
<reference evidence="2 3" key="1">
    <citation type="submission" date="2020-10" db="EMBL/GenBank/DDBJ databases">
        <title>Connecting structure to function with the recovery of over 1000 high-quality activated sludge metagenome-assembled genomes encoding full-length rRNA genes using long-read sequencing.</title>
        <authorList>
            <person name="Singleton C.M."/>
            <person name="Petriglieri F."/>
            <person name="Kristensen J.M."/>
            <person name="Kirkegaard R.H."/>
            <person name="Michaelsen T.Y."/>
            <person name="Andersen M.H."/>
            <person name="Karst S.M."/>
            <person name="Dueholm M.S."/>
            <person name="Nielsen P.H."/>
            <person name="Albertsen M."/>
        </authorList>
    </citation>
    <scope>NUCLEOTIDE SEQUENCE [LARGE SCALE GENOMIC DNA]</scope>
    <source>
        <strain evidence="2">OdNE_18-Q3-R46-58_MAXAC.008</strain>
    </source>
</reference>
<dbReference type="CDD" id="cd00038">
    <property type="entry name" value="CAP_ED"/>
    <property type="match status" value="1"/>
</dbReference>
<dbReference type="EMBL" id="JADKCH010000018">
    <property type="protein sequence ID" value="MBK8573446.1"/>
    <property type="molecule type" value="Genomic_DNA"/>
</dbReference>
<dbReference type="Proteomes" id="UP000709959">
    <property type="component" value="Unassembled WGS sequence"/>
</dbReference>
<gene>
    <name evidence="2" type="ORF">IPN91_12580</name>
</gene>
<comment type="caution">
    <text evidence="2">The sequence shown here is derived from an EMBL/GenBank/DDBJ whole genome shotgun (WGS) entry which is preliminary data.</text>
</comment>
<accession>A0A936F3P5</accession>
<proteinExistence type="predicted"/>
<dbReference type="Pfam" id="PF10137">
    <property type="entry name" value="CAP12-PCTIR_TIR"/>
    <property type="match status" value="1"/>
</dbReference>
<evidence type="ECO:0000259" key="1">
    <source>
        <dbReference type="PROSITE" id="PS50042"/>
    </source>
</evidence>
<protein>
    <submittedName>
        <fullName evidence="2">Nucleotide-binding protein</fullName>
    </submittedName>
</protein>
<evidence type="ECO:0000313" key="3">
    <source>
        <dbReference type="Proteomes" id="UP000709959"/>
    </source>
</evidence>
<dbReference type="AlphaFoldDB" id="A0A936F3P5"/>
<dbReference type="InterPro" id="IPR019302">
    <property type="entry name" value="CAP12/PCTIR_TIR_dom"/>
</dbReference>
<dbReference type="GO" id="GO:0050135">
    <property type="term" value="F:NADP+ nucleosidase activity"/>
    <property type="evidence" value="ECO:0007669"/>
    <property type="project" value="InterPro"/>
</dbReference>
<dbReference type="Gene3D" id="2.60.120.10">
    <property type="entry name" value="Jelly Rolls"/>
    <property type="match status" value="1"/>
</dbReference>
<dbReference type="SMART" id="SM00100">
    <property type="entry name" value="cNMP"/>
    <property type="match status" value="1"/>
</dbReference>
<organism evidence="2 3">
    <name type="scientific">Candidatus Geothrix odensensis</name>
    <dbReference type="NCBI Taxonomy" id="2954440"/>
    <lineage>
        <taxon>Bacteria</taxon>
        <taxon>Pseudomonadati</taxon>
        <taxon>Acidobacteriota</taxon>
        <taxon>Holophagae</taxon>
        <taxon>Holophagales</taxon>
        <taxon>Holophagaceae</taxon>
        <taxon>Geothrix</taxon>
    </lineage>
</organism>
<dbReference type="PROSITE" id="PS50042">
    <property type="entry name" value="CNMP_BINDING_3"/>
    <property type="match status" value="1"/>
</dbReference>
<dbReference type="Pfam" id="PF00027">
    <property type="entry name" value="cNMP_binding"/>
    <property type="match status" value="1"/>
</dbReference>
<feature type="domain" description="Cyclic nucleotide-binding" evidence="1">
    <location>
        <begin position="14"/>
        <end position="120"/>
    </location>
</feature>
<sequence>MRARFEGEEGHRLLLEILKRHELVEHHNELALALAAKGEIVALTEGSVLIAQGDGTNHVFLVIAGECEILINERSVAKRGPGTSVGEMSFLCPESPRSATVKAIKPTVCLKLAEMDLRSLADEYPKLGMSLARTMAKRLREREKFHSTPNPLPVLFIGSSVEGLPVATKIVTGLKHDKILPRLWSKPGLFSPGGVTIDELLREVRDADFAVFVFGPDDLIASRGEKYQVPRDNVIFELGLFMGLLSHDRTYIVMATKSPIKIPTDLLR</sequence>
<name>A0A936F3P5_9BACT</name>
<dbReference type="InterPro" id="IPR018490">
    <property type="entry name" value="cNMP-bd_dom_sf"/>
</dbReference>
<dbReference type="SUPFAM" id="SSF51206">
    <property type="entry name" value="cAMP-binding domain-like"/>
    <property type="match status" value="1"/>
</dbReference>
<dbReference type="InterPro" id="IPR000595">
    <property type="entry name" value="cNMP-bd_dom"/>
</dbReference>
<evidence type="ECO:0000313" key="2">
    <source>
        <dbReference type="EMBL" id="MBK8573446.1"/>
    </source>
</evidence>